<organism evidence="8 9">
    <name type="scientific">Paenibacillus typhae</name>
    <dbReference type="NCBI Taxonomy" id="1174501"/>
    <lineage>
        <taxon>Bacteria</taxon>
        <taxon>Bacillati</taxon>
        <taxon>Bacillota</taxon>
        <taxon>Bacilli</taxon>
        <taxon>Bacillales</taxon>
        <taxon>Paenibacillaceae</taxon>
        <taxon>Paenibacillus</taxon>
    </lineage>
</organism>
<keyword evidence="9" id="KW-1185">Reference proteome</keyword>
<dbReference type="STRING" id="1174501.SAMN05216192_108103"/>
<keyword evidence="2" id="KW-0963">Cytoplasm</keyword>
<dbReference type="AlphaFoldDB" id="A0A1G8NCX1"/>
<evidence type="ECO:0000256" key="1">
    <source>
        <dbReference type="ARBA" id="ARBA00004514"/>
    </source>
</evidence>
<accession>A0A1G8NCX1</accession>
<dbReference type="Pfam" id="PF05400">
    <property type="entry name" value="FliT"/>
    <property type="match status" value="1"/>
</dbReference>
<evidence type="ECO:0000256" key="2">
    <source>
        <dbReference type="ARBA" id="ARBA00022490"/>
    </source>
</evidence>
<comment type="function">
    <text evidence="5">May act as an export chaperone for the filament capping protein FliD.</text>
</comment>
<dbReference type="EMBL" id="FNDX01000008">
    <property type="protein sequence ID" value="SDI78008.1"/>
    <property type="molecule type" value="Genomic_DNA"/>
</dbReference>
<proteinExistence type="inferred from homology"/>
<evidence type="ECO:0000256" key="7">
    <source>
        <dbReference type="ARBA" id="ARBA00093797"/>
    </source>
</evidence>
<comment type="similarity">
    <text evidence="6">Belongs to the bacillales FliT family.</text>
</comment>
<keyword evidence="4" id="KW-0143">Chaperone</keyword>
<dbReference type="OrthoDB" id="2665869at2"/>
<keyword evidence="3" id="KW-1005">Bacterial flagellum biogenesis</keyword>
<evidence type="ECO:0000313" key="8">
    <source>
        <dbReference type="EMBL" id="SDI78008.1"/>
    </source>
</evidence>
<name>A0A1G8NCX1_9BACL</name>
<dbReference type="RefSeq" id="WP_090713921.1">
    <property type="nucleotide sequence ID" value="NZ_CBCSKY010000006.1"/>
</dbReference>
<evidence type="ECO:0000256" key="3">
    <source>
        <dbReference type="ARBA" id="ARBA00022795"/>
    </source>
</evidence>
<comment type="subcellular location">
    <subcellularLocation>
        <location evidence="1">Cytoplasm</location>
        <location evidence="1">Cytosol</location>
    </subcellularLocation>
</comment>
<evidence type="ECO:0000256" key="6">
    <source>
        <dbReference type="ARBA" id="ARBA00093785"/>
    </source>
</evidence>
<protein>
    <recommendedName>
        <fullName evidence="7">Flagellar protein FliT</fullName>
    </recommendedName>
</protein>
<dbReference type="InterPro" id="IPR008622">
    <property type="entry name" value="FliT"/>
</dbReference>
<dbReference type="Proteomes" id="UP000199050">
    <property type="component" value="Unassembled WGS sequence"/>
</dbReference>
<reference evidence="9" key="1">
    <citation type="submission" date="2016-10" db="EMBL/GenBank/DDBJ databases">
        <authorList>
            <person name="Varghese N."/>
            <person name="Submissions S."/>
        </authorList>
    </citation>
    <scope>NUCLEOTIDE SEQUENCE [LARGE SCALE GENOMIC DNA]</scope>
    <source>
        <strain evidence="9">CGMCC 1.11012</strain>
    </source>
</reference>
<gene>
    <name evidence="8" type="ORF">SAMN05216192_108103</name>
</gene>
<evidence type="ECO:0000256" key="5">
    <source>
        <dbReference type="ARBA" id="ARBA00093765"/>
    </source>
</evidence>
<evidence type="ECO:0000313" key="9">
    <source>
        <dbReference type="Proteomes" id="UP000199050"/>
    </source>
</evidence>
<sequence>MDKLLEELEQLTVEIVSRPIDGPHEELEEFVYRRQKFVDSIANEAEQCRMTSAQKAVLGRILEHDPAIMARMNAHRLEARDWLLKRNQAKAQRNAYEAAYTPDSILMDRKK</sequence>
<evidence type="ECO:0000256" key="4">
    <source>
        <dbReference type="ARBA" id="ARBA00023186"/>
    </source>
</evidence>